<keyword evidence="2" id="KW-0378">Hydrolase</keyword>
<keyword evidence="5" id="KW-0804">Transcription</keyword>
<protein>
    <submittedName>
        <fullName evidence="8">Helix-turn-helix domain-containing protein</fullName>
    </submittedName>
</protein>
<evidence type="ECO:0000313" key="9">
    <source>
        <dbReference type="Proteomes" id="UP000886841"/>
    </source>
</evidence>
<accession>A0A9D1EI98</accession>
<dbReference type="Gene3D" id="3.20.20.80">
    <property type="entry name" value="Glycosidases"/>
    <property type="match status" value="1"/>
</dbReference>
<evidence type="ECO:0000256" key="1">
    <source>
        <dbReference type="ARBA" id="ARBA00008875"/>
    </source>
</evidence>
<dbReference type="InterPro" id="IPR049166">
    <property type="entry name" value="GH39_cat"/>
</dbReference>
<dbReference type="Pfam" id="PF12833">
    <property type="entry name" value="HTH_18"/>
    <property type="match status" value="1"/>
</dbReference>
<evidence type="ECO:0000256" key="5">
    <source>
        <dbReference type="ARBA" id="ARBA00023163"/>
    </source>
</evidence>
<evidence type="ECO:0000313" key="8">
    <source>
        <dbReference type="EMBL" id="HIR92326.1"/>
    </source>
</evidence>
<dbReference type="Proteomes" id="UP000886841">
    <property type="component" value="Unassembled WGS sequence"/>
</dbReference>
<dbReference type="Gene3D" id="2.60.40.1500">
    <property type="entry name" value="Glycosyl hydrolase domain, family 39"/>
    <property type="match status" value="1"/>
</dbReference>
<evidence type="ECO:0000256" key="2">
    <source>
        <dbReference type="ARBA" id="ARBA00022801"/>
    </source>
</evidence>
<dbReference type="InterPro" id="IPR017853">
    <property type="entry name" value="GH"/>
</dbReference>
<proteinExistence type="inferred from homology"/>
<feature type="domain" description="HTH araC/xylS-type" evidence="7">
    <location>
        <begin position="153"/>
        <end position="251"/>
    </location>
</feature>
<dbReference type="Gene3D" id="1.10.10.60">
    <property type="entry name" value="Homeodomain-like"/>
    <property type="match status" value="2"/>
</dbReference>
<dbReference type="SUPFAM" id="SSF51011">
    <property type="entry name" value="Glycosyl hydrolase domain"/>
    <property type="match status" value="1"/>
</dbReference>
<dbReference type="SMART" id="SM00342">
    <property type="entry name" value="HTH_ARAC"/>
    <property type="match status" value="1"/>
</dbReference>
<dbReference type="PANTHER" id="PTHR43280:SF2">
    <property type="entry name" value="HTH-TYPE TRANSCRIPTIONAL REGULATOR EXSA"/>
    <property type="match status" value="1"/>
</dbReference>
<keyword evidence="6" id="KW-0326">Glycosidase</keyword>
<reference evidence="8" key="1">
    <citation type="submission" date="2020-10" db="EMBL/GenBank/DDBJ databases">
        <authorList>
            <person name="Gilroy R."/>
        </authorList>
    </citation>
    <scope>NUCLEOTIDE SEQUENCE</scope>
    <source>
        <strain evidence="8">ChiSxjej1B13-7041</strain>
    </source>
</reference>
<dbReference type="EMBL" id="DVHU01000023">
    <property type="protein sequence ID" value="HIR92326.1"/>
    <property type="molecule type" value="Genomic_DNA"/>
</dbReference>
<dbReference type="GO" id="GO:0003700">
    <property type="term" value="F:DNA-binding transcription factor activity"/>
    <property type="evidence" value="ECO:0007669"/>
    <property type="project" value="InterPro"/>
</dbReference>
<dbReference type="SUPFAM" id="SSF51445">
    <property type="entry name" value="(Trans)glycosidases"/>
    <property type="match status" value="1"/>
</dbReference>
<evidence type="ECO:0000256" key="6">
    <source>
        <dbReference type="ARBA" id="ARBA00023295"/>
    </source>
</evidence>
<keyword evidence="4" id="KW-0238">DNA-binding</keyword>
<dbReference type="InterPro" id="IPR018060">
    <property type="entry name" value="HTH_AraC"/>
</dbReference>
<evidence type="ECO:0000259" key="7">
    <source>
        <dbReference type="PROSITE" id="PS01124"/>
    </source>
</evidence>
<comment type="caution">
    <text evidence="8">The sequence shown here is derived from an EMBL/GenBank/DDBJ whole genome shotgun (WGS) entry which is preliminary data.</text>
</comment>
<dbReference type="PROSITE" id="PS01124">
    <property type="entry name" value="HTH_ARAC_FAMILY_2"/>
    <property type="match status" value="1"/>
</dbReference>
<evidence type="ECO:0000256" key="4">
    <source>
        <dbReference type="ARBA" id="ARBA00023125"/>
    </source>
</evidence>
<dbReference type="AlphaFoldDB" id="A0A9D1EI98"/>
<dbReference type="PANTHER" id="PTHR43280">
    <property type="entry name" value="ARAC-FAMILY TRANSCRIPTIONAL REGULATOR"/>
    <property type="match status" value="1"/>
</dbReference>
<name>A0A9D1EI98_9FIRM</name>
<sequence length="754" mass="87991">MRQLIKFKAKKSKDNATQISRNISIIFNLGERLLTSLEGKSYLLGNTDILIINPGSSYQVLSDHPLYVCFEIDSFQCSACFPHQKYYFQGNSSAEYNDNYLLLRKILSEILTVSYERKEYMAAELNRIYYELLIFLVNNFAVLDMRKETSPAERLAEYIEAHYLESLTLSQISGDFHMTPQYFSKYFKKHMGQTYYKYLRSIRMNHAVEELLSTDNTLLQVALNNGFPNADSFSSCFGQVYHMTPLEYRRQETLKRSESPEGRGEALNEAIKQLGIRQDSPSPNQHSMYVDASCSRMYTPYWKELIHVGDSRALNDGEVLSQLKELQDAFHYNYIRIQLDDSGYRPGQSYSFYQEERKLDYLLNIGFHIWFYIDFRIVEQQRLESYLDHLLSYFSNRYSIENIRSWRFELVYNTKFDPEKFRAYWACRQMLELLLKKYGCSNALLGAALSLGNGDGLGSFLKCLKAQNIRISSLTLQSEPYTIVDTAESIQIKRATDSSYIRNKILTFRQAFSYFQENIRNIYIINWSDSLLQTSPLNDSCYKGASSLKNLIDCFGEVQALALNKPLDILYTSDLQRGVLFGGAGLLSKHRIKKPIYYAYEFLNRAGSRYLAKDSHSIIFSNGNSNYQIICHNCKRLNYKYYLSEEHLDGRNLDQYFEEMEDLTLSYQLTHIKNGKYIIKYRMITADGGSVQDRLWEMAENEAVYIHPHELEYLRQICVPQIRLCQQEVTGQIMNLQLTLPANAFAYIHIIYEY</sequence>
<dbReference type="GO" id="GO:0016798">
    <property type="term" value="F:hydrolase activity, acting on glycosyl bonds"/>
    <property type="evidence" value="ECO:0007669"/>
    <property type="project" value="UniProtKB-KW"/>
</dbReference>
<keyword evidence="3" id="KW-0805">Transcription regulation</keyword>
<reference evidence="8" key="2">
    <citation type="journal article" date="2021" name="PeerJ">
        <title>Extensive microbial diversity within the chicken gut microbiome revealed by metagenomics and culture.</title>
        <authorList>
            <person name="Gilroy R."/>
            <person name="Ravi A."/>
            <person name="Getino M."/>
            <person name="Pursley I."/>
            <person name="Horton D.L."/>
            <person name="Alikhan N.F."/>
            <person name="Baker D."/>
            <person name="Gharbi K."/>
            <person name="Hall N."/>
            <person name="Watson M."/>
            <person name="Adriaenssens E.M."/>
            <person name="Foster-Nyarko E."/>
            <person name="Jarju S."/>
            <person name="Secka A."/>
            <person name="Antonio M."/>
            <person name="Oren A."/>
            <person name="Chaudhuri R.R."/>
            <person name="La Ragione R."/>
            <person name="Hildebrand F."/>
            <person name="Pallen M.J."/>
        </authorList>
    </citation>
    <scope>NUCLEOTIDE SEQUENCE</scope>
    <source>
        <strain evidence="8">ChiSxjej1B13-7041</strain>
    </source>
</reference>
<comment type="similarity">
    <text evidence="1">Belongs to the glycosyl hydrolase 39 family.</text>
</comment>
<dbReference type="SUPFAM" id="SSF46689">
    <property type="entry name" value="Homeodomain-like"/>
    <property type="match status" value="2"/>
</dbReference>
<dbReference type="GO" id="GO:0043565">
    <property type="term" value="F:sequence-specific DNA binding"/>
    <property type="evidence" value="ECO:0007669"/>
    <property type="project" value="InterPro"/>
</dbReference>
<evidence type="ECO:0000256" key="3">
    <source>
        <dbReference type="ARBA" id="ARBA00023015"/>
    </source>
</evidence>
<organism evidence="8 9">
    <name type="scientific">Candidatus Egerieimonas intestinavium</name>
    <dbReference type="NCBI Taxonomy" id="2840777"/>
    <lineage>
        <taxon>Bacteria</taxon>
        <taxon>Bacillati</taxon>
        <taxon>Bacillota</taxon>
        <taxon>Clostridia</taxon>
        <taxon>Lachnospirales</taxon>
        <taxon>Lachnospiraceae</taxon>
        <taxon>Lachnospiraceae incertae sedis</taxon>
        <taxon>Candidatus Egerieimonas</taxon>
    </lineage>
</organism>
<dbReference type="InterPro" id="IPR009057">
    <property type="entry name" value="Homeodomain-like_sf"/>
</dbReference>
<gene>
    <name evidence="8" type="ORF">IAB98_02745</name>
</gene>
<dbReference type="Pfam" id="PF01229">
    <property type="entry name" value="Glyco_hydro_39"/>
    <property type="match status" value="1"/>
</dbReference>